<keyword evidence="3" id="KW-1185">Reference proteome</keyword>
<feature type="compositionally biased region" description="Basic and acidic residues" evidence="1">
    <location>
        <begin position="238"/>
        <end position="247"/>
    </location>
</feature>
<evidence type="ECO:0000313" key="2">
    <source>
        <dbReference type="EMBL" id="EJD32317.1"/>
    </source>
</evidence>
<feature type="compositionally biased region" description="Low complexity" evidence="1">
    <location>
        <begin position="1"/>
        <end position="18"/>
    </location>
</feature>
<dbReference type="Proteomes" id="UP000006514">
    <property type="component" value="Unassembled WGS sequence"/>
</dbReference>
<feature type="compositionally biased region" description="Pro residues" evidence="1">
    <location>
        <begin position="86"/>
        <end position="107"/>
    </location>
</feature>
<feature type="compositionally biased region" description="Pro residues" evidence="1">
    <location>
        <begin position="123"/>
        <end position="148"/>
    </location>
</feature>
<name>J0D169_AURST</name>
<gene>
    <name evidence="2" type="ORF">AURDEDRAFT_132173</name>
</gene>
<dbReference type="PANTHER" id="PTHR48148">
    <property type="entry name" value="KERATINOCYTE PROLINE-RICH PROTEIN"/>
    <property type="match status" value="1"/>
</dbReference>
<dbReference type="OMA" id="KSAWNIP"/>
<feature type="compositionally biased region" description="Pro residues" evidence="1">
    <location>
        <begin position="48"/>
        <end position="61"/>
    </location>
</feature>
<reference evidence="3" key="1">
    <citation type="journal article" date="2012" name="Science">
        <title>The Paleozoic origin of enzymatic lignin decomposition reconstructed from 31 fungal genomes.</title>
        <authorList>
            <person name="Floudas D."/>
            <person name="Binder M."/>
            <person name="Riley R."/>
            <person name="Barry K."/>
            <person name="Blanchette R.A."/>
            <person name="Henrissat B."/>
            <person name="Martinez A.T."/>
            <person name="Otillar R."/>
            <person name="Spatafora J.W."/>
            <person name="Yadav J.S."/>
            <person name="Aerts A."/>
            <person name="Benoit I."/>
            <person name="Boyd A."/>
            <person name="Carlson A."/>
            <person name="Copeland A."/>
            <person name="Coutinho P.M."/>
            <person name="de Vries R.P."/>
            <person name="Ferreira P."/>
            <person name="Findley K."/>
            <person name="Foster B."/>
            <person name="Gaskell J."/>
            <person name="Glotzer D."/>
            <person name="Gorecki P."/>
            <person name="Heitman J."/>
            <person name="Hesse C."/>
            <person name="Hori C."/>
            <person name="Igarashi K."/>
            <person name="Jurgens J.A."/>
            <person name="Kallen N."/>
            <person name="Kersten P."/>
            <person name="Kohler A."/>
            <person name="Kuees U."/>
            <person name="Kumar T.K.A."/>
            <person name="Kuo A."/>
            <person name="LaButti K."/>
            <person name="Larrondo L.F."/>
            <person name="Lindquist E."/>
            <person name="Ling A."/>
            <person name="Lombard V."/>
            <person name="Lucas S."/>
            <person name="Lundell T."/>
            <person name="Martin R."/>
            <person name="McLaughlin D.J."/>
            <person name="Morgenstern I."/>
            <person name="Morin E."/>
            <person name="Murat C."/>
            <person name="Nagy L.G."/>
            <person name="Nolan M."/>
            <person name="Ohm R.A."/>
            <person name="Patyshakuliyeva A."/>
            <person name="Rokas A."/>
            <person name="Ruiz-Duenas F.J."/>
            <person name="Sabat G."/>
            <person name="Salamov A."/>
            <person name="Samejima M."/>
            <person name="Schmutz J."/>
            <person name="Slot J.C."/>
            <person name="St John F."/>
            <person name="Stenlid J."/>
            <person name="Sun H."/>
            <person name="Sun S."/>
            <person name="Syed K."/>
            <person name="Tsang A."/>
            <person name="Wiebenga A."/>
            <person name="Young D."/>
            <person name="Pisabarro A."/>
            <person name="Eastwood D.C."/>
            <person name="Martin F."/>
            <person name="Cullen D."/>
            <person name="Grigoriev I.V."/>
            <person name="Hibbett D.S."/>
        </authorList>
    </citation>
    <scope>NUCLEOTIDE SEQUENCE [LARGE SCALE GENOMIC DNA]</scope>
    <source>
        <strain evidence="3">TFB10046</strain>
    </source>
</reference>
<dbReference type="EMBL" id="JH689094">
    <property type="protein sequence ID" value="EJD32317.1"/>
    <property type="molecule type" value="Genomic_DNA"/>
</dbReference>
<protein>
    <submittedName>
        <fullName evidence="2">Uncharacterized protein</fullName>
    </submittedName>
</protein>
<proteinExistence type="predicted"/>
<feature type="non-terminal residue" evidence="2">
    <location>
        <position position="1"/>
    </location>
</feature>
<evidence type="ECO:0000256" key="1">
    <source>
        <dbReference type="SAM" id="MobiDB-lite"/>
    </source>
</evidence>
<feature type="region of interest" description="Disordered" evidence="1">
    <location>
        <begin position="395"/>
        <end position="415"/>
    </location>
</feature>
<feature type="compositionally biased region" description="Acidic residues" evidence="1">
    <location>
        <begin position="267"/>
        <end position="287"/>
    </location>
</feature>
<feature type="region of interest" description="Disordered" evidence="1">
    <location>
        <begin position="1"/>
        <end position="301"/>
    </location>
</feature>
<dbReference type="InParanoid" id="J0D169"/>
<dbReference type="AlphaFoldDB" id="J0D169"/>
<dbReference type="KEGG" id="adl:AURDEDRAFT_132173"/>
<accession>J0D169</accession>
<dbReference type="PANTHER" id="PTHR48148:SF3">
    <property type="entry name" value="KERATINOCYTE PROLINE-RICH PROTEIN"/>
    <property type="match status" value="1"/>
</dbReference>
<organism evidence="2 3">
    <name type="scientific">Auricularia subglabra (strain TFB-10046 / SS5)</name>
    <name type="common">White-rot fungus</name>
    <name type="synonym">Auricularia delicata (strain TFB10046)</name>
    <dbReference type="NCBI Taxonomy" id="717982"/>
    <lineage>
        <taxon>Eukaryota</taxon>
        <taxon>Fungi</taxon>
        <taxon>Dikarya</taxon>
        <taxon>Basidiomycota</taxon>
        <taxon>Agaricomycotina</taxon>
        <taxon>Agaricomycetes</taxon>
        <taxon>Auriculariales</taxon>
        <taxon>Auriculariaceae</taxon>
        <taxon>Auricularia</taxon>
    </lineage>
</organism>
<feature type="compositionally biased region" description="Low complexity" evidence="1">
    <location>
        <begin position="149"/>
        <end position="168"/>
    </location>
</feature>
<sequence length="415" mass="42518">QDLGPGKSSGGQSSPGGKRAPTQSPGPALPPASPSPPPASPSTRPASPSAPPASPSAPPKSPAGATSPPAVPPGPATDPAGASAPPKSPAAPKPPAAPAPAPTPPVHPAESFAAPPLSVAGPKSPPAPVSGPAPSTPPASSPSAPPKAPASAKSPPARTPEPAAEPAGPSAPPGENDSSSGKKRREAPEGSPSQLAKRPRVDVEAWQAGVEEASSKKRKRENGDEGETATRRTARKLKAVDYREGARKNAPGASTSAVPAAAGVQAEAEEEDDDEEDDDEFEEEEQNPDYTNETVVPGNTDYPSIAELEKLVADTAKLTGARAKMHRVQGYGDLDLPVAFWDKNFIDAIWRGIGRGQLQPGDRALIANVKKRWPSSIPLPREIKDLFVHCIPTKSQRTQSARIGGPAKELPRPPE</sequence>
<evidence type="ECO:0000313" key="3">
    <source>
        <dbReference type="Proteomes" id="UP000006514"/>
    </source>
</evidence>
<feature type="compositionally biased region" description="Pro residues" evidence="1">
    <location>
        <begin position="27"/>
        <end position="40"/>
    </location>
</feature>